<feature type="transmembrane region" description="Helical" evidence="3">
    <location>
        <begin position="20"/>
        <end position="44"/>
    </location>
</feature>
<proteinExistence type="inferred from homology"/>
<evidence type="ECO:0000256" key="1">
    <source>
        <dbReference type="ARBA" id="ARBA00006464"/>
    </source>
</evidence>
<dbReference type="EMBL" id="BMFJ01000001">
    <property type="protein sequence ID" value="GGE33351.1"/>
    <property type="molecule type" value="Genomic_DNA"/>
</dbReference>
<gene>
    <name evidence="5" type="ORF">GCM10011360_21500</name>
</gene>
<sequence>MALVWKRALDLAVTLLFAPVWVPVMLLGMAFVALVSPGASPIYVSRRVGQFGRDILIPKIRTMVPDADKIGSGATARNDPRFIPGARFLRATKIDEMPQFLSVLKGELSLVGPRPELRQYVDLYSPEDREIILSVRPGIFDLGTLAFTDLQAHLGEGDAEAIFLEKFAAKKIELRREYVTQRSFWGDVVILMKTPVHIFASLLARRKA</sequence>
<protein>
    <submittedName>
        <fullName evidence="5">Glycosyl transferase</fullName>
    </submittedName>
</protein>
<evidence type="ECO:0000256" key="3">
    <source>
        <dbReference type="SAM" id="Phobius"/>
    </source>
</evidence>
<dbReference type="GO" id="GO:0016780">
    <property type="term" value="F:phosphotransferase activity, for other substituted phosphate groups"/>
    <property type="evidence" value="ECO:0007669"/>
    <property type="project" value="TreeGrafter"/>
</dbReference>
<evidence type="ECO:0000256" key="2">
    <source>
        <dbReference type="ARBA" id="ARBA00023169"/>
    </source>
</evidence>
<dbReference type="GO" id="GO:0000271">
    <property type="term" value="P:polysaccharide biosynthetic process"/>
    <property type="evidence" value="ECO:0007669"/>
    <property type="project" value="UniProtKB-KW"/>
</dbReference>
<evidence type="ECO:0000313" key="6">
    <source>
        <dbReference type="Proteomes" id="UP000612855"/>
    </source>
</evidence>
<organism evidence="5 6">
    <name type="scientific">Primorskyibacter flagellatus</name>
    <dbReference type="NCBI Taxonomy" id="1387277"/>
    <lineage>
        <taxon>Bacteria</taxon>
        <taxon>Pseudomonadati</taxon>
        <taxon>Pseudomonadota</taxon>
        <taxon>Alphaproteobacteria</taxon>
        <taxon>Rhodobacterales</taxon>
        <taxon>Roseobacteraceae</taxon>
        <taxon>Primorskyibacter</taxon>
    </lineage>
</organism>
<name>A0A917A7L0_9RHOB</name>
<dbReference type="Pfam" id="PF02397">
    <property type="entry name" value="Bac_transf"/>
    <property type="match status" value="1"/>
</dbReference>
<evidence type="ECO:0000313" key="5">
    <source>
        <dbReference type="EMBL" id="GGE33351.1"/>
    </source>
</evidence>
<dbReference type="PANTHER" id="PTHR30576:SF0">
    <property type="entry name" value="UNDECAPRENYL-PHOSPHATE N-ACETYLGALACTOSAMINYL 1-PHOSPHATE TRANSFERASE-RELATED"/>
    <property type="match status" value="1"/>
</dbReference>
<feature type="domain" description="Bacterial sugar transferase" evidence="4">
    <location>
        <begin position="6"/>
        <end position="199"/>
    </location>
</feature>
<dbReference type="AlphaFoldDB" id="A0A917A7L0"/>
<reference evidence="6" key="1">
    <citation type="journal article" date="2019" name="Int. J. Syst. Evol. Microbiol.">
        <title>The Global Catalogue of Microorganisms (GCM) 10K type strain sequencing project: providing services to taxonomists for standard genome sequencing and annotation.</title>
        <authorList>
            <consortium name="The Broad Institute Genomics Platform"/>
            <consortium name="The Broad Institute Genome Sequencing Center for Infectious Disease"/>
            <person name="Wu L."/>
            <person name="Ma J."/>
        </authorList>
    </citation>
    <scope>NUCLEOTIDE SEQUENCE [LARGE SCALE GENOMIC DNA]</scope>
    <source>
        <strain evidence="6">CGMCC 1.12664</strain>
    </source>
</reference>
<dbReference type="RefSeq" id="WP_188477684.1">
    <property type="nucleotide sequence ID" value="NZ_BMFJ01000001.1"/>
</dbReference>
<keyword evidence="6" id="KW-1185">Reference proteome</keyword>
<keyword evidence="2" id="KW-0270">Exopolysaccharide synthesis</keyword>
<keyword evidence="5" id="KW-0808">Transferase</keyword>
<dbReference type="PANTHER" id="PTHR30576">
    <property type="entry name" value="COLANIC BIOSYNTHESIS UDP-GLUCOSE LIPID CARRIER TRANSFERASE"/>
    <property type="match status" value="1"/>
</dbReference>
<keyword evidence="3" id="KW-1133">Transmembrane helix</keyword>
<accession>A0A917A7L0</accession>
<comment type="similarity">
    <text evidence="1">Belongs to the bacterial sugar transferase family.</text>
</comment>
<keyword evidence="3" id="KW-0812">Transmembrane</keyword>
<dbReference type="Proteomes" id="UP000612855">
    <property type="component" value="Unassembled WGS sequence"/>
</dbReference>
<dbReference type="InterPro" id="IPR003362">
    <property type="entry name" value="Bact_transf"/>
</dbReference>
<comment type="caution">
    <text evidence="5">The sequence shown here is derived from an EMBL/GenBank/DDBJ whole genome shotgun (WGS) entry which is preliminary data.</text>
</comment>
<keyword evidence="3" id="KW-0472">Membrane</keyword>
<evidence type="ECO:0000259" key="4">
    <source>
        <dbReference type="Pfam" id="PF02397"/>
    </source>
</evidence>